<dbReference type="Proteomes" id="UP000189703">
    <property type="component" value="Unplaced"/>
</dbReference>
<dbReference type="KEGG" id="nnu:104606286"/>
<sequence length="164" mass="18876">MEPEKTLGRSGWARDNLLQCKLGNQLRCNTSHILYLCETVKGIILLSSVLVYRFYLLQKEDTTDERNSVEEEKGMSQLRIGRFRFVFKEKSSELNMKRESISMVVNGDLEAKPSSVIKWLELEFAGGKSSFYPFCQLLLQKTNEPFIPVDGLKLTQVMLSKCRI</sequence>
<accession>A0A1U8B1B8</accession>
<organism evidence="1 2">
    <name type="scientific">Nelumbo nucifera</name>
    <name type="common">Sacred lotus</name>
    <dbReference type="NCBI Taxonomy" id="4432"/>
    <lineage>
        <taxon>Eukaryota</taxon>
        <taxon>Viridiplantae</taxon>
        <taxon>Streptophyta</taxon>
        <taxon>Embryophyta</taxon>
        <taxon>Tracheophyta</taxon>
        <taxon>Spermatophyta</taxon>
        <taxon>Magnoliopsida</taxon>
        <taxon>Proteales</taxon>
        <taxon>Nelumbonaceae</taxon>
        <taxon>Nelumbo</taxon>
    </lineage>
</organism>
<dbReference type="InParanoid" id="A0A1U8B1B8"/>
<gene>
    <name evidence="2" type="primary">LOC104606286</name>
</gene>
<reference evidence="2" key="1">
    <citation type="submission" date="2025-08" db="UniProtKB">
        <authorList>
            <consortium name="RefSeq"/>
        </authorList>
    </citation>
    <scope>IDENTIFICATION</scope>
</reference>
<evidence type="ECO:0000313" key="2">
    <source>
        <dbReference type="RefSeq" id="XP_010269698.1"/>
    </source>
</evidence>
<dbReference type="AlphaFoldDB" id="A0A1U8B1B8"/>
<dbReference type="RefSeq" id="XP_010269698.1">
    <property type="nucleotide sequence ID" value="XM_010271396.2"/>
</dbReference>
<evidence type="ECO:0000313" key="1">
    <source>
        <dbReference type="Proteomes" id="UP000189703"/>
    </source>
</evidence>
<dbReference type="GeneID" id="104606286"/>
<name>A0A1U8B1B8_NELNU</name>
<protein>
    <submittedName>
        <fullName evidence="2">Uncharacterized protein LOC104606286</fullName>
    </submittedName>
</protein>
<proteinExistence type="predicted"/>
<keyword evidence="1" id="KW-1185">Reference proteome</keyword>